<organism evidence="1 2">
    <name type="scientific">Mucor saturninus</name>
    <dbReference type="NCBI Taxonomy" id="64648"/>
    <lineage>
        <taxon>Eukaryota</taxon>
        <taxon>Fungi</taxon>
        <taxon>Fungi incertae sedis</taxon>
        <taxon>Mucoromycota</taxon>
        <taxon>Mucoromycotina</taxon>
        <taxon>Mucoromycetes</taxon>
        <taxon>Mucorales</taxon>
        <taxon>Mucorineae</taxon>
        <taxon>Mucoraceae</taxon>
        <taxon>Mucor</taxon>
    </lineage>
</organism>
<dbReference type="AlphaFoldDB" id="A0A8H7USI1"/>
<keyword evidence="2" id="KW-1185">Reference proteome</keyword>
<proteinExistence type="predicted"/>
<gene>
    <name evidence="1" type="ORF">INT47_003510</name>
</gene>
<name>A0A8H7USI1_9FUNG</name>
<accession>A0A8H7USI1</accession>
<evidence type="ECO:0008006" key="3">
    <source>
        <dbReference type="Google" id="ProtNLM"/>
    </source>
</evidence>
<dbReference type="OrthoDB" id="2280262at2759"/>
<dbReference type="EMBL" id="JAEPRD010000211">
    <property type="protein sequence ID" value="KAG2193940.1"/>
    <property type="molecule type" value="Genomic_DNA"/>
</dbReference>
<protein>
    <recommendedName>
        <fullName evidence="3">CCHC-type domain-containing protein</fullName>
    </recommendedName>
</protein>
<reference evidence="1" key="1">
    <citation type="submission" date="2020-12" db="EMBL/GenBank/DDBJ databases">
        <title>Metabolic potential, ecology and presence of endohyphal bacteria is reflected in genomic diversity of Mucoromycotina.</title>
        <authorList>
            <person name="Muszewska A."/>
            <person name="Okrasinska A."/>
            <person name="Steczkiewicz K."/>
            <person name="Drgas O."/>
            <person name="Orlowska M."/>
            <person name="Perlinska-Lenart U."/>
            <person name="Aleksandrzak-Piekarczyk T."/>
            <person name="Szatraj K."/>
            <person name="Zielenkiewicz U."/>
            <person name="Pilsyk S."/>
            <person name="Malc E."/>
            <person name="Mieczkowski P."/>
            <person name="Kruszewska J.S."/>
            <person name="Biernat P."/>
            <person name="Pawlowska J."/>
        </authorList>
    </citation>
    <scope>NUCLEOTIDE SEQUENCE</scope>
    <source>
        <strain evidence="1">WA0000017839</strain>
    </source>
</reference>
<dbReference type="Proteomes" id="UP000603453">
    <property type="component" value="Unassembled WGS sequence"/>
</dbReference>
<evidence type="ECO:0000313" key="2">
    <source>
        <dbReference type="Proteomes" id="UP000603453"/>
    </source>
</evidence>
<comment type="caution">
    <text evidence="1">The sequence shown here is derived from an EMBL/GenBank/DDBJ whole genome shotgun (WGS) entry which is preliminary data.</text>
</comment>
<evidence type="ECO:0000313" key="1">
    <source>
        <dbReference type="EMBL" id="KAG2193940.1"/>
    </source>
</evidence>
<sequence length="552" mass="60688">MSISPYTTWADIVAVGNGKKVLRHVHVSDETDSDFKLASTIIYEDESLEALILTKQALSIVNQQLTVGSVLFSFPATVFKHRVDAYNAIQSQCGRIHGVRPISYYGVPSDSNMLLEVKFKYDNGTTKAITSGVSVKDKTFKGFRTNFSDKNNLVHVKLSILHIPDQENFLEDLMTSLAYYGQILQIKEYSCGGYFEGQMSVNLNTGVGYTDEDDEYHSSVPLSNNLYLSEWDCFAASTSKGAPSVCHWCHVAGHIRSKCPELARPNVLHVIPPAAEVSENIDSGSTDCLDANILSDSDTALPDVSISPKIASRGSEASKFATTVVSVPGEVDHVMDTATLPSSKVELVGRSGGTDKGVSPKRSVLVPLAKLGKILQKLPPVFLSNSWSARWFLDLPLQCVVTVGDAVNTLSPTLISSSVPLLYLVSDIFSRNQTTDNLQNTRVVNASKVKEVRRALYPSDGWSAATGFMPTALHNQTIRDVLLPTWLPALYHWTITQGRGNMFTVSGIRPDDLGWYCHPDRAKFEIRPSCLRWFQPGSYFGPLYSGSFSPWI</sequence>